<dbReference type="InterPro" id="IPR021109">
    <property type="entry name" value="Peptidase_aspartic_dom_sf"/>
</dbReference>
<evidence type="ECO:0000256" key="4">
    <source>
        <dbReference type="ARBA" id="ARBA00021491"/>
    </source>
</evidence>
<dbReference type="PROSITE" id="PS50030">
    <property type="entry name" value="UBA"/>
    <property type="match status" value="1"/>
</dbReference>
<comment type="similarity">
    <text evidence="2">Belongs to the DDI1 family.</text>
</comment>
<evidence type="ECO:0000256" key="7">
    <source>
        <dbReference type="ARBA" id="ARBA00022801"/>
    </source>
</evidence>
<dbReference type="InterPro" id="IPR015940">
    <property type="entry name" value="UBA"/>
</dbReference>
<dbReference type="Pfam" id="PF09668">
    <property type="entry name" value="Asp_protease"/>
    <property type="match status" value="1"/>
</dbReference>
<dbReference type="Gene3D" id="2.40.70.10">
    <property type="entry name" value="Acid Proteases"/>
    <property type="match status" value="1"/>
</dbReference>
<proteinExistence type="inferred from homology"/>
<protein>
    <recommendedName>
        <fullName evidence="4">DNA damage-inducible protein 1</fullName>
    </recommendedName>
</protein>
<dbReference type="PANTHER" id="PTHR15397:SF3">
    <property type="entry name" value="DNA DAMAGE INDUCIBLE 1 HOMOLOG 2"/>
    <property type="match status" value="1"/>
</dbReference>
<dbReference type="InterPro" id="IPR001995">
    <property type="entry name" value="Peptidase_A2_cat"/>
</dbReference>
<dbReference type="GO" id="GO:0006508">
    <property type="term" value="P:proteolysis"/>
    <property type="evidence" value="ECO:0007669"/>
    <property type="project" value="UniProtKB-KW"/>
</dbReference>
<feature type="region of interest" description="Disordered" evidence="8">
    <location>
        <begin position="317"/>
        <end position="374"/>
    </location>
</feature>
<dbReference type="CDD" id="cd14310">
    <property type="entry name" value="UBA_cnDdi1_like"/>
    <property type="match status" value="1"/>
</dbReference>
<evidence type="ECO:0000313" key="12">
    <source>
        <dbReference type="Proteomes" id="UP001050691"/>
    </source>
</evidence>
<dbReference type="CDD" id="cd05479">
    <property type="entry name" value="RP_DDI"/>
    <property type="match status" value="1"/>
</dbReference>
<feature type="domain" description="Peptidase A2" evidence="10">
    <location>
        <begin position="198"/>
        <end position="274"/>
    </location>
</feature>
<gene>
    <name evidence="11" type="ORF">Clacol_001428</name>
</gene>
<comment type="subunit">
    <text evidence="3">Binds ubiquitin and polyubiquitinated proteins.</text>
</comment>
<organism evidence="11 12">
    <name type="scientific">Clathrus columnatus</name>
    <dbReference type="NCBI Taxonomy" id="1419009"/>
    <lineage>
        <taxon>Eukaryota</taxon>
        <taxon>Fungi</taxon>
        <taxon>Dikarya</taxon>
        <taxon>Basidiomycota</taxon>
        <taxon>Agaricomycotina</taxon>
        <taxon>Agaricomycetes</taxon>
        <taxon>Phallomycetidae</taxon>
        <taxon>Phallales</taxon>
        <taxon>Clathraceae</taxon>
        <taxon>Clathrus</taxon>
    </lineage>
</organism>
<evidence type="ECO:0000313" key="11">
    <source>
        <dbReference type="EMBL" id="GJJ07228.1"/>
    </source>
</evidence>
<dbReference type="Proteomes" id="UP001050691">
    <property type="component" value="Unassembled WGS sequence"/>
</dbReference>
<dbReference type="PROSITE" id="PS50175">
    <property type="entry name" value="ASP_PROT_RETROV"/>
    <property type="match status" value="1"/>
</dbReference>
<evidence type="ECO:0000259" key="10">
    <source>
        <dbReference type="PROSITE" id="PS50175"/>
    </source>
</evidence>
<evidence type="ECO:0000256" key="3">
    <source>
        <dbReference type="ARBA" id="ARBA00011128"/>
    </source>
</evidence>
<keyword evidence="6" id="KW-0064">Aspartyl protease</keyword>
<feature type="domain" description="UBA" evidence="9">
    <location>
        <begin position="374"/>
        <end position="412"/>
    </location>
</feature>
<evidence type="ECO:0000256" key="8">
    <source>
        <dbReference type="SAM" id="MobiDB-lite"/>
    </source>
</evidence>
<dbReference type="SUPFAM" id="SSF46934">
    <property type="entry name" value="UBA-like"/>
    <property type="match status" value="1"/>
</dbReference>
<dbReference type="AlphaFoldDB" id="A0AAV5A3K1"/>
<name>A0AAV5A3K1_9AGAM</name>
<dbReference type="InterPro" id="IPR029071">
    <property type="entry name" value="Ubiquitin-like_domsf"/>
</dbReference>
<keyword evidence="5" id="KW-0645">Protease</keyword>
<keyword evidence="7" id="KW-0378">Hydrolase</keyword>
<evidence type="ECO:0000256" key="1">
    <source>
        <dbReference type="ARBA" id="ARBA00003231"/>
    </source>
</evidence>
<evidence type="ECO:0000256" key="2">
    <source>
        <dbReference type="ARBA" id="ARBA00009136"/>
    </source>
</evidence>
<dbReference type="PANTHER" id="PTHR15397">
    <property type="entry name" value="SODIUM-GLUCOSE COTRANSPORTER REGULATORY PROTEIN -RELATED"/>
    <property type="match status" value="1"/>
</dbReference>
<dbReference type="SUPFAM" id="SSF54236">
    <property type="entry name" value="Ubiquitin-like"/>
    <property type="match status" value="1"/>
</dbReference>
<dbReference type="SUPFAM" id="SSF50630">
    <property type="entry name" value="Acid proteases"/>
    <property type="match status" value="1"/>
</dbReference>
<feature type="compositionally biased region" description="Low complexity" evidence="8">
    <location>
        <begin position="330"/>
        <end position="345"/>
    </location>
</feature>
<evidence type="ECO:0000259" key="9">
    <source>
        <dbReference type="PROSITE" id="PS50030"/>
    </source>
</evidence>
<sequence length="412" mass="45346">MTFLRQEVEVDPQMELENIMALLEAESGIPPAEQSISIDGRELSNPRATIMECVGNSKSVLLLRRKVIIAGRTAEQDAEMMRLQILGDPQLMKEIQDVTPYSSTQPELADALINNPPRFAELLARLRQQQQEWEVQKQREIELLNADPFDVEAQRRIEETIRQQAVLENMQHAMEYAPESFGRVTMLYIPVEVNSRPVKAFVDSGAQQTIILSPQGESSNRRFSGIAKGVGTAKILGRVHSAQLKIADLHLACSFTIMEVRRAIRLAVTLGRDVDLLFGLDMLKAHQAIIDLEKNALRIQGREVKFLAEHELPDKARAVDNAEIDDTAEASGSSSNVNMPSSSAGPQHFPGSGQTLGQNPGLRERHQTSGSPSRFSEVAINTLVGLGVSREDAIRALEASGGNVDLAASLLF</sequence>
<dbReference type="EMBL" id="BPWL01000002">
    <property type="protein sequence ID" value="GJJ07228.1"/>
    <property type="molecule type" value="Genomic_DNA"/>
</dbReference>
<dbReference type="Gene3D" id="3.10.20.90">
    <property type="entry name" value="Phosphatidylinositol 3-kinase Catalytic Subunit, Chain A, domain 1"/>
    <property type="match status" value="1"/>
</dbReference>
<dbReference type="Pfam" id="PF00627">
    <property type="entry name" value="UBA"/>
    <property type="match status" value="1"/>
</dbReference>
<accession>A0AAV5A3K1</accession>
<comment type="caution">
    <text evidence="11">The sequence shown here is derived from an EMBL/GenBank/DDBJ whole genome shotgun (WGS) entry which is preliminary data.</text>
</comment>
<comment type="function">
    <text evidence="1">Probable aspartic protease. May be involved in the regulation of exocytosis. Acts as a linker between the 19S proteasome and polyubiquitinated proteins via UBA domain interactions with ubiquitin for their subsequent degradation. Required for S-phase checkpoint control.</text>
</comment>
<dbReference type="Gene3D" id="1.10.8.10">
    <property type="entry name" value="DNA helicase RuvA subunit, C-terminal domain"/>
    <property type="match status" value="1"/>
</dbReference>
<keyword evidence="12" id="KW-1185">Reference proteome</keyword>
<evidence type="ECO:0000256" key="6">
    <source>
        <dbReference type="ARBA" id="ARBA00022750"/>
    </source>
</evidence>
<dbReference type="InterPro" id="IPR009060">
    <property type="entry name" value="UBA-like_sf"/>
</dbReference>
<dbReference type="InterPro" id="IPR019103">
    <property type="entry name" value="Peptidase_aspartic_DDI1-type"/>
</dbReference>
<evidence type="ECO:0000256" key="5">
    <source>
        <dbReference type="ARBA" id="ARBA00022670"/>
    </source>
</evidence>
<dbReference type="GO" id="GO:0004190">
    <property type="term" value="F:aspartic-type endopeptidase activity"/>
    <property type="evidence" value="ECO:0007669"/>
    <property type="project" value="UniProtKB-KW"/>
</dbReference>
<reference evidence="11" key="1">
    <citation type="submission" date="2021-10" db="EMBL/GenBank/DDBJ databases">
        <title>De novo Genome Assembly of Clathrus columnatus (Basidiomycota, Fungi) Using Illumina and Nanopore Sequence Data.</title>
        <authorList>
            <person name="Ogiso-Tanaka E."/>
            <person name="Itagaki H."/>
            <person name="Hosoya T."/>
            <person name="Hosaka K."/>
        </authorList>
    </citation>
    <scope>NUCLEOTIDE SEQUENCE</scope>
    <source>
        <strain evidence="11">MO-923</strain>
    </source>
</reference>
<dbReference type="SMART" id="SM00165">
    <property type="entry name" value="UBA"/>
    <property type="match status" value="1"/>
</dbReference>